<dbReference type="InterPro" id="IPR036244">
    <property type="entry name" value="TipA-like_antibiotic-bd"/>
</dbReference>
<dbReference type="PANTHER" id="PTHR30204:SF90">
    <property type="entry name" value="HTH-TYPE TRANSCRIPTIONAL ACTIVATOR MTA"/>
    <property type="match status" value="1"/>
</dbReference>
<dbReference type="EMBL" id="JADCNN020000007">
    <property type="protein sequence ID" value="MBM6996051.1"/>
    <property type="molecule type" value="Genomic_DNA"/>
</dbReference>
<evidence type="ECO:0000313" key="7">
    <source>
        <dbReference type="Proteomes" id="UP001516620"/>
    </source>
</evidence>
<protein>
    <submittedName>
        <fullName evidence="6">MerR family transcriptional regulator</fullName>
    </submittedName>
</protein>
<dbReference type="RefSeq" id="WP_193417454.1">
    <property type="nucleotide sequence ID" value="NZ_JADCNN020000007.1"/>
</dbReference>
<dbReference type="PANTHER" id="PTHR30204">
    <property type="entry name" value="REDOX-CYCLING DRUG-SENSING TRANSCRIPTIONAL ACTIVATOR SOXR"/>
    <property type="match status" value="1"/>
</dbReference>
<name>A0ABS2H8B1_9BACL</name>
<dbReference type="Pfam" id="PF07739">
    <property type="entry name" value="TipAS"/>
    <property type="match status" value="1"/>
</dbReference>
<proteinExistence type="predicted"/>
<dbReference type="SUPFAM" id="SSF89082">
    <property type="entry name" value="Antibiotic binding domain of TipA-like multidrug resistance regulators"/>
    <property type="match status" value="1"/>
</dbReference>
<keyword evidence="3" id="KW-0010">Activator</keyword>
<feature type="domain" description="HTH merR-type" evidence="5">
    <location>
        <begin position="2"/>
        <end position="71"/>
    </location>
</feature>
<keyword evidence="4" id="KW-0804">Transcription</keyword>
<dbReference type="InterPro" id="IPR012925">
    <property type="entry name" value="TipAS_dom"/>
</dbReference>
<comment type="caution">
    <text evidence="6">The sequence shown here is derived from an EMBL/GenBank/DDBJ whole genome shotgun (WGS) entry which is preliminary data.</text>
</comment>
<keyword evidence="7" id="KW-1185">Reference proteome</keyword>
<dbReference type="SUPFAM" id="SSF46955">
    <property type="entry name" value="Putative DNA-binding domain"/>
    <property type="match status" value="1"/>
</dbReference>
<evidence type="ECO:0000259" key="5">
    <source>
        <dbReference type="PROSITE" id="PS50937"/>
    </source>
</evidence>
<dbReference type="CDD" id="cd01106">
    <property type="entry name" value="HTH_TipAL-Mta"/>
    <property type="match status" value="1"/>
</dbReference>
<dbReference type="Pfam" id="PF13411">
    <property type="entry name" value="MerR_1"/>
    <property type="match status" value="1"/>
</dbReference>
<dbReference type="InterPro" id="IPR000551">
    <property type="entry name" value="MerR-type_HTH_dom"/>
</dbReference>
<evidence type="ECO:0000256" key="3">
    <source>
        <dbReference type="ARBA" id="ARBA00023159"/>
    </source>
</evidence>
<gene>
    <name evidence="6" type="ORF">IM700_010380</name>
</gene>
<evidence type="ECO:0000256" key="4">
    <source>
        <dbReference type="ARBA" id="ARBA00023163"/>
    </source>
</evidence>
<dbReference type="Gene3D" id="1.10.490.50">
    <property type="entry name" value="Antibiotic binding domain of TipA-like multidrug resistance regulators"/>
    <property type="match status" value="1"/>
</dbReference>
<evidence type="ECO:0000313" key="6">
    <source>
        <dbReference type="EMBL" id="MBM6996051.1"/>
    </source>
</evidence>
<dbReference type="InterPro" id="IPR047057">
    <property type="entry name" value="MerR_fam"/>
</dbReference>
<keyword evidence="1" id="KW-0805">Transcription regulation</keyword>
<dbReference type="Proteomes" id="UP001516620">
    <property type="component" value="Unassembled WGS sequence"/>
</dbReference>
<dbReference type="SMART" id="SM00422">
    <property type="entry name" value="HTH_MERR"/>
    <property type="match status" value="1"/>
</dbReference>
<accession>A0ABS2H8B1</accession>
<dbReference type="PROSITE" id="PS50937">
    <property type="entry name" value="HTH_MERR_2"/>
    <property type="match status" value="1"/>
</dbReference>
<organism evidence="6 7">
    <name type="scientific">Paenibacillus rhizolycopersici</name>
    <dbReference type="NCBI Taxonomy" id="2780073"/>
    <lineage>
        <taxon>Bacteria</taxon>
        <taxon>Bacillati</taxon>
        <taxon>Bacillota</taxon>
        <taxon>Bacilli</taxon>
        <taxon>Bacillales</taxon>
        <taxon>Paenibacillaceae</taxon>
        <taxon>Paenibacillus</taxon>
    </lineage>
</organism>
<evidence type="ECO:0000256" key="1">
    <source>
        <dbReference type="ARBA" id="ARBA00023015"/>
    </source>
</evidence>
<reference evidence="6 7" key="1">
    <citation type="submission" date="2021-01" db="EMBL/GenBank/DDBJ databases">
        <title>Paenibacillus sp.nov. isolated from the rhizosphere soil of tomato plant.</title>
        <authorList>
            <person name="Thin K.K."/>
            <person name="Zhang X."/>
            <person name="He S."/>
        </authorList>
    </citation>
    <scope>NUCLEOTIDE SEQUENCE [LARGE SCALE GENOMIC DNA]</scope>
    <source>
        <strain evidence="6 7">DXFW5</strain>
    </source>
</reference>
<keyword evidence="2" id="KW-0238">DNA-binding</keyword>
<dbReference type="InterPro" id="IPR009061">
    <property type="entry name" value="DNA-bd_dom_put_sf"/>
</dbReference>
<sequence length="256" mass="29286">MLYTVKEVSDLSGVTIKTLHHYHKIGLLKPQDISEAGYRLYGERELKRLQEILFYRELELPLAQIQSLLEEERKRGDILAEQRELLRSRKRRLDSILQTLEKSIESTASGEELTGEELFVGFADEAEWREALREQEEYLSHTYGVEVPGPQPIDVPELNEQAKEAMEFTSKVAEALRSGISHQDEGIRHFIDDHLAFMKKHDHPATPADFAAQARFFLSDEFHRAMLEGQQTGLAYYLLAAAEAYAANSPEVGKDR</sequence>
<dbReference type="Gene3D" id="1.10.1660.10">
    <property type="match status" value="1"/>
</dbReference>
<evidence type="ECO:0000256" key="2">
    <source>
        <dbReference type="ARBA" id="ARBA00023125"/>
    </source>
</evidence>